<sequence>MPLPMWKRPGVAYNVGDVVTLYPYEPVRPHGLGQYYSNPLPKDHGYGELRNFVKTDRRHHAKVKITEAIKFGENRKSQIFACQVVEFPSEERPKFYQEPLSIVDPNTKQREPLTRRLVAKAIDYGYFPSSFGGPYSSAQNADGILSRIHAAYAYFRYNKRTGYPHTMPQFYGGWAMKVNGGTDYAGNDHIRLVGLILIEHIHGYSIEELCYRDGGDDGVDTEYLGKLIPSPGPVGFRGNDNQLRHITFDLEKRQLVIQMMLHGLAAGFQIGVEHHHCQPWNVFITMKDGETDLDELRVVFLDHSHTQVWHETKFAEKYGRIYCLQKLPHTPHPFLRCDIDAIPEFHGWWPPAFGDYIEAIPETKNDEWRRYKVFDAWLKKVFGPVAEAPFIRKQLSPYDTKQLDIKQLDPKRPYANKTYSTFELLDYIEETEQAVQAIFRLIDDHPEGERNLEGEKLAKKAIIKGLRPYTISGIRHPTSQYTLPMAYKLSQPTAAAGKTQSLEPHYQA</sequence>
<reference evidence="1 2" key="1">
    <citation type="submission" date="2019-12" db="EMBL/GenBank/DDBJ databases">
        <title>A genome sequence resource for the geographically widespread anthracnose pathogen Colletotrichum asianum.</title>
        <authorList>
            <person name="Meng Y."/>
        </authorList>
    </citation>
    <scope>NUCLEOTIDE SEQUENCE [LARGE SCALE GENOMIC DNA]</scope>
    <source>
        <strain evidence="1 2">ICMP 18580</strain>
    </source>
</reference>
<proteinExistence type="predicted"/>
<comment type="caution">
    <text evidence="1">The sequence shown here is derived from an EMBL/GenBank/DDBJ whole genome shotgun (WGS) entry which is preliminary data.</text>
</comment>
<name>A0A8H3VS18_9PEZI</name>
<evidence type="ECO:0000313" key="1">
    <source>
        <dbReference type="EMBL" id="KAF0315421.1"/>
    </source>
</evidence>
<protein>
    <submittedName>
        <fullName evidence="1">Uncharacterized protein</fullName>
    </submittedName>
</protein>
<keyword evidence="2" id="KW-1185">Reference proteome</keyword>
<dbReference type="AlphaFoldDB" id="A0A8H3VS18"/>
<evidence type="ECO:0000313" key="2">
    <source>
        <dbReference type="Proteomes" id="UP000434172"/>
    </source>
</evidence>
<accession>A0A8H3VS18</accession>
<organism evidence="1 2">
    <name type="scientific">Colletotrichum asianum</name>
    <dbReference type="NCBI Taxonomy" id="702518"/>
    <lineage>
        <taxon>Eukaryota</taxon>
        <taxon>Fungi</taxon>
        <taxon>Dikarya</taxon>
        <taxon>Ascomycota</taxon>
        <taxon>Pezizomycotina</taxon>
        <taxon>Sordariomycetes</taxon>
        <taxon>Hypocreomycetidae</taxon>
        <taxon>Glomerellales</taxon>
        <taxon>Glomerellaceae</taxon>
        <taxon>Colletotrichum</taxon>
        <taxon>Colletotrichum gloeosporioides species complex</taxon>
    </lineage>
</organism>
<dbReference type="Proteomes" id="UP000434172">
    <property type="component" value="Unassembled WGS sequence"/>
</dbReference>
<dbReference type="OrthoDB" id="4267316at2759"/>
<dbReference type="EMBL" id="WOWK01000205">
    <property type="protein sequence ID" value="KAF0315421.1"/>
    <property type="molecule type" value="Genomic_DNA"/>
</dbReference>
<gene>
    <name evidence="1" type="ORF">GQ607_017359</name>
</gene>